<feature type="chain" id="PRO_5044549446" evidence="5">
    <location>
        <begin position="23"/>
        <end position="369"/>
    </location>
</feature>
<sequence>MRKLKIWCLGATLTMAVTFAQAQILIGQTAGFSGPVAAGVKETTDGAKLYFDAINAKGGVGGQKIELISLDDQFDPKQAAENGRILVEERQVLSLFLTRGTPHTQALFPLLDKTGVPLVGPSTGAMVMHTPVQKTLFNVRATYQREAESLASFLTALGPASVGIVHADDSFGRDALEGAMAGFTKAGYPPSVIVPADRSKPNFDEIIPALLKAKVQSVLWFGSGTSVSSGVKALREANSVAQVATLSNNASSGFIKGLGEFGRGVIVSQVYPGVRNADYPMVNEARKLAKVKGIELSPAMLEGYAAAKVLVEGLRRAGANPSRGGLVKALETMRPYDLGGLIVDYSSTDHTGLNYSDYSIIGPSGKFRR</sequence>
<dbReference type="AlphaFoldDB" id="A0A163C649"/>
<evidence type="ECO:0000256" key="5">
    <source>
        <dbReference type="SAM" id="SignalP"/>
    </source>
</evidence>
<dbReference type="STRING" id="1763535.LPB072_20205"/>
<dbReference type="GO" id="GO:0006865">
    <property type="term" value="P:amino acid transport"/>
    <property type="evidence" value="ECO:0007669"/>
    <property type="project" value="UniProtKB-KW"/>
</dbReference>
<dbReference type="Proteomes" id="UP000185680">
    <property type="component" value="Chromosome"/>
</dbReference>
<reference evidence="7 10" key="2">
    <citation type="submission" date="2016-10" db="EMBL/GenBank/DDBJ databases">
        <title>Hydorgenophaga sp. LPB0072 isolated from gastropod.</title>
        <authorList>
            <person name="Kim E."/>
            <person name="Yi H."/>
        </authorList>
    </citation>
    <scope>NUCLEOTIDE SEQUENCE [LARGE SCALE GENOMIC DNA]</scope>
    <source>
        <strain evidence="7 10">LPB0072</strain>
    </source>
</reference>
<proteinExistence type="inferred from homology"/>
<evidence type="ECO:0000313" key="10">
    <source>
        <dbReference type="Proteomes" id="UP000185680"/>
    </source>
</evidence>
<dbReference type="InterPro" id="IPR028081">
    <property type="entry name" value="Leu-bd"/>
</dbReference>
<protein>
    <submittedName>
        <fullName evidence="7">Amino acid ABC transporter substrate-binding protein</fullName>
    </submittedName>
</protein>
<feature type="domain" description="Leucine-binding protein" evidence="6">
    <location>
        <begin position="24"/>
        <end position="352"/>
    </location>
</feature>
<keyword evidence="2" id="KW-0813">Transport</keyword>
<dbReference type="RefSeq" id="WP_066095580.1">
    <property type="nucleotide sequence ID" value="NZ_CP017476.1"/>
</dbReference>
<dbReference type="EMBL" id="LVWD01000041">
    <property type="protein sequence ID" value="OAD39621.1"/>
    <property type="molecule type" value="Genomic_DNA"/>
</dbReference>
<dbReference type="PANTHER" id="PTHR47235:SF1">
    <property type="entry name" value="BLR6548 PROTEIN"/>
    <property type="match status" value="1"/>
</dbReference>
<keyword evidence="3 5" id="KW-0732">Signal</keyword>
<comment type="similarity">
    <text evidence="1">Belongs to the leucine-binding protein family.</text>
</comment>
<dbReference type="PRINTS" id="PR00337">
    <property type="entry name" value="LEUILEVALBP"/>
</dbReference>
<reference evidence="8 9" key="1">
    <citation type="submission" date="2016-02" db="EMBL/GenBank/DDBJ databases">
        <title>Draft genome sequence of Hydrogenophaga sp. LPB0072.</title>
        <authorList>
            <person name="Shin S.-K."/>
            <person name="Yi H."/>
        </authorList>
    </citation>
    <scope>NUCLEOTIDE SEQUENCE [LARGE SCALE GENOMIC DNA]</scope>
    <source>
        <strain evidence="8 9">LPB0072</strain>
    </source>
</reference>
<evidence type="ECO:0000313" key="9">
    <source>
        <dbReference type="Proteomes" id="UP000185657"/>
    </source>
</evidence>
<keyword evidence="4" id="KW-0029">Amino-acid transport</keyword>
<dbReference type="SUPFAM" id="SSF53822">
    <property type="entry name" value="Periplasmic binding protein-like I"/>
    <property type="match status" value="1"/>
</dbReference>
<dbReference type="Pfam" id="PF13458">
    <property type="entry name" value="Peripla_BP_6"/>
    <property type="match status" value="1"/>
</dbReference>
<dbReference type="EMBL" id="CP017476">
    <property type="protein sequence ID" value="AOW14793.1"/>
    <property type="molecule type" value="Genomic_DNA"/>
</dbReference>
<dbReference type="InterPro" id="IPR028082">
    <property type="entry name" value="Peripla_BP_I"/>
</dbReference>
<evidence type="ECO:0000256" key="2">
    <source>
        <dbReference type="ARBA" id="ARBA00022448"/>
    </source>
</evidence>
<feature type="signal peptide" evidence="5">
    <location>
        <begin position="1"/>
        <end position="22"/>
    </location>
</feature>
<organism evidence="7 10">
    <name type="scientific">Hydrogenophaga crassostreae</name>
    <dbReference type="NCBI Taxonomy" id="1763535"/>
    <lineage>
        <taxon>Bacteria</taxon>
        <taxon>Pseudomonadati</taxon>
        <taxon>Pseudomonadota</taxon>
        <taxon>Betaproteobacteria</taxon>
        <taxon>Burkholderiales</taxon>
        <taxon>Comamonadaceae</taxon>
        <taxon>Hydrogenophaga</taxon>
    </lineage>
</organism>
<evidence type="ECO:0000313" key="7">
    <source>
        <dbReference type="EMBL" id="AOW14793.1"/>
    </source>
</evidence>
<dbReference type="InterPro" id="IPR000709">
    <property type="entry name" value="Leu_Ile_Val-bd"/>
</dbReference>
<gene>
    <name evidence="7" type="ORF">LPB072_20205</name>
    <name evidence="8" type="ORF">LPB72_20375</name>
</gene>
<evidence type="ECO:0000256" key="3">
    <source>
        <dbReference type="ARBA" id="ARBA00022729"/>
    </source>
</evidence>
<dbReference type="OrthoDB" id="9777352at2"/>
<dbReference type="CDD" id="cd06326">
    <property type="entry name" value="PBP1_ABC_ligand_binding-like"/>
    <property type="match status" value="1"/>
</dbReference>
<dbReference type="Gene3D" id="3.40.50.2300">
    <property type="match status" value="2"/>
</dbReference>
<evidence type="ECO:0000256" key="1">
    <source>
        <dbReference type="ARBA" id="ARBA00010062"/>
    </source>
</evidence>
<evidence type="ECO:0000256" key="4">
    <source>
        <dbReference type="ARBA" id="ARBA00022970"/>
    </source>
</evidence>
<dbReference type="PANTHER" id="PTHR47235">
    <property type="entry name" value="BLR6548 PROTEIN"/>
    <property type="match status" value="1"/>
</dbReference>
<dbReference type="Proteomes" id="UP000185657">
    <property type="component" value="Unassembled WGS sequence"/>
</dbReference>
<accession>A0A163C649</accession>
<dbReference type="KEGG" id="hyl:LPB072_20205"/>
<keyword evidence="9" id="KW-1185">Reference proteome</keyword>
<evidence type="ECO:0000259" key="6">
    <source>
        <dbReference type="Pfam" id="PF13458"/>
    </source>
</evidence>
<name>A0A163C649_9BURK</name>
<evidence type="ECO:0000313" key="8">
    <source>
        <dbReference type="EMBL" id="OAD39621.1"/>
    </source>
</evidence>